<evidence type="ECO:0008006" key="3">
    <source>
        <dbReference type="Google" id="ProtNLM"/>
    </source>
</evidence>
<organism evidence="1 2">
    <name type="scientific">Gymnopilus junonius</name>
    <name type="common">Spectacular rustgill mushroom</name>
    <name type="synonym">Gymnopilus spectabilis subsp. junonius</name>
    <dbReference type="NCBI Taxonomy" id="109634"/>
    <lineage>
        <taxon>Eukaryota</taxon>
        <taxon>Fungi</taxon>
        <taxon>Dikarya</taxon>
        <taxon>Basidiomycota</taxon>
        <taxon>Agaricomycotina</taxon>
        <taxon>Agaricomycetes</taxon>
        <taxon>Agaricomycetidae</taxon>
        <taxon>Agaricales</taxon>
        <taxon>Agaricineae</taxon>
        <taxon>Hymenogastraceae</taxon>
        <taxon>Gymnopilus</taxon>
    </lineage>
</organism>
<evidence type="ECO:0000313" key="1">
    <source>
        <dbReference type="EMBL" id="KAF8902238.1"/>
    </source>
</evidence>
<keyword evidence="2" id="KW-1185">Reference proteome</keyword>
<dbReference type="Gene3D" id="1.20.1280.50">
    <property type="match status" value="1"/>
</dbReference>
<feature type="non-terminal residue" evidence="1">
    <location>
        <position position="428"/>
    </location>
</feature>
<dbReference type="OrthoDB" id="3038587at2759"/>
<name>A0A9P5TP75_GYMJU</name>
<dbReference type="EMBL" id="JADNYJ010000037">
    <property type="protein sequence ID" value="KAF8902238.1"/>
    <property type="molecule type" value="Genomic_DNA"/>
</dbReference>
<dbReference type="Proteomes" id="UP000724874">
    <property type="component" value="Unassembled WGS sequence"/>
</dbReference>
<accession>A0A9P5TP75</accession>
<comment type="caution">
    <text evidence="1">The sequence shown here is derived from an EMBL/GenBank/DDBJ whole genome shotgun (WGS) entry which is preliminary data.</text>
</comment>
<dbReference type="AlphaFoldDB" id="A0A9P5TP75"/>
<gene>
    <name evidence="1" type="ORF">CPB84DRAFT_1776276</name>
</gene>
<sequence>MRRCDKCGSLDIQVAPSDNEEQYRPCDIRNGDPCISCRELSCVNLQISNVKDQLEKLLYKRRKLKTERNHEHDLMNSLPMELISYIFEFYVADMSTDNQWGSPMILSAVCQAWRKLVESTPVLWTYIQIFLSKSTVRINVDILTNHIHHSGRLPLSIKIRAEETKDDIYARMDIESRFTPFVEELCSCSDRWEVFDCEVVNGITWRRLRQHIDGALGAPILKTLRLWSPLSQPYLMHGESTSPSALSKPCPTSVSFRHMIPQYFDIDWSCVKRATATNIPGAAIFNVFALAEQATNCTFHVIDDISSNDTLNAKTTHSMITHLTVAFESSSSHTPMIRLFMFATLPSLQKLSVNLFFKLLPVDMLARFLKKSACPLRSLTLDNVGTKGYDDSYNSNVLINLFKAAPLLQDLAINCYPKDSLTLPCNDL</sequence>
<protein>
    <recommendedName>
        <fullName evidence="3">F-box domain-containing protein</fullName>
    </recommendedName>
</protein>
<evidence type="ECO:0000313" key="2">
    <source>
        <dbReference type="Proteomes" id="UP000724874"/>
    </source>
</evidence>
<reference evidence="1" key="1">
    <citation type="submission" date="2020-11" db="EMBL/GenBank/DDBJ databases">
        <authorList>
            <consortium name="DOE Joint Genome Institute"/>
            <person name="Ahrendt S."/>
            <person name="Riley R."/>
            <person name="Andreopoulos W."/>
            <person name="LaButti K."/>
            <person name="Pangilinan J."/>
            <person name="Ruiz-duenas F.J."/>
            <person name="Barrasa J.M."/>
            <person name="Sanchez-Garcia M."/>
            <person name="Camarero S."/>
            <person name="Miyauchi S."/>
            <person name="Serrano A."/>
            <person name="Linde D."/>
            <person name="Babiker R."/>
            <person name="Drula E."/>
            <person name="Ayuso-Fernandez I."/>
            <person name="Pacheco R."/>
            <person name="Padilla G."/>
            <person name="Ferreira P."/>
            <person name="Barriuso J."/>
            <person name="Kellner H."/>
            <person name="Castanera R."/>
            <person name="Alfaro M."/>
            <person name="Ramirez L."/>
            <person name="Pisabarro A.G."/>
            <person name="Kuo A."/>
            <person name="Tritt A."/>
            <person name="Lipzen A."/>
            <person name="He G."/>
            <person name="Yan M."/>
            <person name="Ng V."/>
            <person name="Cullen D."/>
            <person name="Martin F."/>
            <person name="Rosso M.-N."/>
            <person name="Henrissat B."/>
            <person name="Hibbett D."/>
            <person name="Martinez A.T."/>
            <person name="Grigoriev I.V."/>
        </authorList>
    </citation>
    <scope>NUCLEOTIDE SEQUENCE</scope>
    <source>
        <strain evidence="1">AH 44721</strain>
    </source>
</reference>
<proteinExistence type="predicted"/>